<organism evidence="3 4">
    <name type="scientific">Secundilactobacillus kimchicus JCM 15530</name>
    <dbReference type="NCBI Taxonomy" id="1302272"/>
    <lineage>
        <taxon>Bacteria</taxon>
        <taxon>Bacillati</taxon>
        <taxon>Bacillota</taxon>
        <taxon>Bacilli</taxon>
        <taxon>Lactobacillales</taxon>
        <taxon>Lactobacillaceae</taxon>
        <taxon>Secundilactobacillus</taxon>
    </lineage>
</organism>
<keyword evidence="2" id="KW-0472">Membrane</keyword>
<dbReference type="EMBL" id="AZCX01000003">
    <property type="protein sequence ID" value="KRK48399.1"/>
    <property type="molecule type" value="Genomic_DNA"/>
</dbReference>
<keyword evidence="2" id="KW-1133">Transmembrane helix</keyword>
<dbReference type="RefSeq" id="WP_054660173.1">
    <property type="nucleotide sequence ID" value="NZ_AZCX01000003.1"/>
</dbReference>
<comment type="caution">
    <text evidence="3">The sequence shown here is derived from an EMBL/GenBank/DDBJ whole genome shotgun (WGS) entry which is preliminary data.</text>
</comment>
<keyword evidence="2" id="KW-0812">Transmembrane</keyword>
<name>A0A0R1HPP2_9LACO</name>
<feature type="transmembrane region" description="Helical" evidence="2">
    <location>
        <begin position="7"/>
        <end position="25"/>
    </location>
</feature>
<gene>
    <name evidence="3" type="ORF">FC96_GL001501</name>
</gene>
<feature type="compositionally biased region" description="Acidic residues" evidence="1">
    <location>
        <begin position="85"/>
        <end position="94"/>
    </location>
</feature>
<feature type="region of interest" description="Disordered" evidence="1">
    <location>
        <begin position="56"/>
        <end position="94"/>
    </location>
</feature>
<dbReference type="AlphaFoldDB" id="A0A0R1HPP2"/>
<dbReference type="STRING" id="1302272.FC96_GL001501"/>
<sequence>MARSWKWFSVIGTVLFVVKGIQWSIRYNFWQPIVGFGGLGLVAWGLLAICRYQQPAPPTSRRDEQEALDEEEEMHVIDNTRTNGENDDWFDDYS</sequence>
<evidence type="ECO:0000256" key="2">
    <source>
        <dbReference type="SAM" id="Phobius"/>
    </source>
</evidence>
<accession>A0A0R1HPP2</accession>
<proteinExistence type="predicted"/>
<feature type="transmembrane region" description="Helical" evidence="2">
    <location>
        <begin position="31"/>
        <end position="52"/>
    </location>
</feature>
<evidence type="ECO:0000313" key="4">
    <source>
        <dbReference type="Proteomes" id="UP000050911"/>
    </source>
</evidence>
<dbReference type="PATRIC" id="fig|1302272.5.peg.1518"/>
<dbReference type="Proteomes" id="UP000050911">
    <property type="component" value="Unassembled WGS sequence"/>
</dbReference>
<evidence type="ECO:0000313" key="3">
    <source>
        <dbReference type="EMBL" id="KRK48399.1"/>
    </source>
</evidence>
<reference evidence="3 4" key="1">
    <citation type="journal article" date="2015" name="Genome Announc.">
        <title>Expanding the biotechnology potential of lactobacilli through comparative genomics of 213 strains and associated genera.</title>
        <authorList>
            <person name="Sun Z."/>
            <person name="Harris H.M."/>
            <person name="McCann A."/>
            <person name="Guo C."/>
            <person name="Argimon S."/>
            <person name="Zhang W."/>
            <person name="Yang X."/>
            <person name="Jeffery I.B."/>
            <person name="Cooney J.C."/>
            <person name="Kagawa T.F."/>
            <person name="Liu W."/>
            <person name="Song Y."/>
            <person name="Salvetti E."/>
            <person name="Wrobel A."/>
            <person name="Rasinkangas P."/>
            <person name="Parkhill J."/>
            <person name="Rea M.C."/>
            <person name="O'Sullivan O."/>
            <person name="Ritari J."/>
            <person name="Douillard F.P."/>
            <person name="Paul Ross R."/>
            <person name="Yang R."/>
            <person name="Briner A.E."/>
            <person name="Felis G.E."/>
            <person name="de Vos W.M."/>
            <person name="Barrangou R."/>
            <person name="Klaenhammer T.R."/>
            <person name="Caufield P.W."/>
            <person name="Cui Y."/>
            <person name="Zhang H."/>
            <person name="O'Toole P.W."/>
        </authorList>
    </citation>
    <scope>NUCLEOTIDE SEQUENCE [LARGE SCALE GENOMIC DNA]</scope>
    <source>
        <strain evidence="3 4">JCM 15530</strain>
    </source>
</reference>
<protein>
    <submittedName>
        <fullName evidence="3">Uncharacterized protein</fullName>
    </submittedName>
</protein>
<keyword evidence="4" id="KW-1185">Reference proteome</keyword>
<evidence type="ECO:0000256" key="1">
    <source>
        <dbReference type="SAM" id="MobiDB-lite"/>
    </source>
</evidence>